<organism evidence="2 3">
    <name type="scientific">Mycolicibacterium vanbaalenii</name>
    <name type="common">Mycobacterium vanbaalenii</name>
    <dbReference type="NCBI Taxonomy" id="110539"/>
    <lineage>
        <taxon>Bacteria</taxon>
        <taxon>Bacillati</taxon>
        <taxon>Actinomycetota</taxon>
        <taxon>Actinomycetes</taxon>
        <taxon>Mycobacteriales</taxon>
        <taxon>Mycobacteriaceae</taxon>
        <taxon>Mycolicibacterium</taxon>
    </lineage>
</organism>
<dbReference type="PANTHER" id="PTHR43236">
    <property type="entry name" value="ANTITOXIN HIGA1"/>
    <property type="match status" value="1"/>
</dbReference>
<dbReference type="InterPro" id="IPR052345">
    <property type="entry name" value="Rad_response_metalloprotease"/>
</dbReference>
<evidence type="ECO:0000313" key="2">
    <source>
        <dbReference type="EMBL" id="CAA0126540.1"/>
    </source>
</evidence>
<keyword evidence="3" id="KW-1185">Reference proteome</keyword>
<dbReference type="Pfam" id="PF06114">
    <property type="entry name" value="Peptidase_M78"/>
    <property type="match status" value="1"/>
</dbReference>
<dbReference type="InterPro" id="IPR010359">
    <property type="entry name" value="IrrE_HExxH"/>
</dbReference>
<evidence type="ECO:0000259" key="1">
    <source>
        <dbReference type="Pfam" id="PF06114"/>
    </source>
</evidence>
<dbReference type="Proteomes" id="UP000430146">
    <property type="component" value="Unassembled WGS sequence"/>
</dbReference>
<protein>
    <recommendedName>
        <fullName evidence="1">IrrE N-terminal-like domain-containing protein</fullName>
    </recommendedName>
</protein>
<dbReference type="AlphaFoldDB" id="A0A5S9R368"/>
<feature type="domain" description="IrrE N-terminal-like" evidence="1">
    <location>
        <begin position="199"/>
        <end position="281"/>
    </location>
</feature>
<proteinExistence type="predicted"/>
<accession>A0A5S9R368</accession>
<gene>
    <name evidence="2" type="ORF">AELLOGFF_04848</name>
</gene>
<dbReference type="PANTHER" id="PTHR43236:SF1">
    <property type="entry name" value="BLL7220 PROTEIN"/>
    <property type="match status" value="1"/>
</dbReference>
<sequence length="386" mass="41566">MMSEQFAAEPSAVVVYGQRVRQARILRQLAGTAVLKHMSWRGAKLTRLEKGPSTVLSVGEVCALAEVLGFPVEFFRTPPTQRRLPELTFRPTKRAPTAGTQFAAHFSAAAGEFVTFLGERAPLPIVTLPTIGGQVSVALLAAAARRCMGISANAPVGDMIGAAERAGAVVVIHGDGLGVSLDKVLPQNHLGWSAWVGDRDQRPVIVLRESGSWERIRWAMAHEVGHLVLGWSPVGSPHTEDLAECFAGELLAPASALAAELSTEPTITDLAAVKRKWGIAIGALIPHLWRSGLITDARYETLKRQLHTKINRETGHTWGKTEPGWDGRCPEQPKLLASLLHRSGSTGVSQMWPDDVLEAFMAGQRLPTGGWHESATDSVSSWSVSA</sequence>
<dbReference type="EMBL" id="CACSIP010000025">
    <property type="protein sequence ID" value="CAA0126540.1"/>
    <property type="molecule type" value="Genomic_DNA"/>
</dbReference>
<evidence type="ECO:0000313" key="3">
    <source>
        <dbReference type="Proteomes" id="UP000430146"/>
    </source>
</evidence>
<reference evidence="2 3" key="1">
    <citation type="submission" date="2019-11" db="EMBL/GenBank/DDBJ databases">
        <authorList>
            <person name="Holert J."/>
        </authorList>
    </citation>
    <scope>NUCLEOTIDE SEQUENCE [LARGE SCALE GENOMIC DNA]</scope>
    <source>
        <strain evidence="2">BC8_1</strain>
    </source>
</reference>
<name>A0A5S9R368_MYCVN</name>